<accession>A0A6A4GI74</accession>
<feature type="compositionally biased region" description="Polar residues" evidence="1">
    <location>
        <begin position="9"/>
        <end position="36"/>
    </location>
</feature>
<organism evidence="2 3">
    <name type="scientific">Gymnopus androsaceus JB14</name>
    <dbReference type="NCBI Taxonomy" id="1447944"/>
    <lineage>
        <taxon>Eukaryota</taxon>
        <taxon>Fungi</taxon>
        <taxon>Dikarya</taxon>
        <taxon>Basidiomycota</taxon>
        <taxon>Agaricomycotina</taxon>
        <taxon>Agaricomycetes</taxon>
        <taxon>Agaricomycetidae</taxon>
        <taxon>Agaricales</taxon>
        <taxon>Marasmiineae</taxon>
        <taxon>Omphalotaceae</taxon>
        <taxon>Gymnopus</taxon>
    </lineage>
</organism>
<gene>
    <name evidence="2" type="ORF">BT96DRAFT_1007287</name>
</gene>
<protein>
    <submittedName>
        <fullName evidence="2">Uncharacterized protein</fullName>
    </submittedName>
</protein>
<evidence type="ECO:0000256" key="1">
    <source>
        <dbReference type="SAM" id="MobiDB-lite"/>
    </source>
</evidence>
<evidence type="ECO:0000313" key="3">
    <source>
        <dbReference type="Proteomes" id="UP000799118"/>
    </source>
</evidence>
<name>A0A6A4GI74_9AGAR</name>
<dbReference type="EMBL" id="ML770018">
    <property type="protein sequence ID" value="KAE9385188.1"/>
    <property type="molecule type" value="Genomic_DNA"/>
</dbReference>
<dbReference type="Proteomes" id="UP000799118">
    <property type="component" value="Unassembled WGS sequence"/>
</dbReference>
<keyword evidence="3" id="KW-1185">Reference proteome</keyword>
<sequence length="158" mass="16992">MPSGHPRTMNMSRSRPNIQLFTQTPSVMPNARNTRSNTRKLRSAGATAEITLSTVAGGTKATKTTKTKKAPGPKATGTNAPKRQQNKVQEEDSASRAPSQSRVSRFPSPVVEEPTELPGFPRSPPPEPAESRLPSLSPARPTSEPAGPHLPSHLLRLF</sequence>
<evidence type="ECO:0000313" key="2">
    <source>
        <dbReference type="EMBL" id="KAE9385188.1"/>
    </source>
</evidence>
<dbReference type="AlphaFoldDB" id="A0A6A4GI74"/>
<proteinExistence type="predicted"/>
<feature type="region of interest" description="Disordered" evidence="1">
    <location>
        <begin position="1"/>
        <end position="158"/>
    </location>
</feature>
<reference evidence="2" key="1">
    <citation type="journal article" date="2019" name="Environ. Microbiol.">
        <title>Fungal ecological strategies reflected in gene transcription - a case study of two litter decomposers.</title>
        <authorList>
            <person name="Barbi F."/>
            <person name="Kohler A."/>
            <person name="Barry K."/>
            <person name="Baskaran P."/>
            <person name="Daum C."/>
            <person name="Fauchery L."/>
            <person name="Ihrmark K."/>
            <person name="Kuo A."/>
            <person name="LaButti K."/>
            <person name="Lipzen A."/>
            <person name="Morin E."/>
            <person name="Grigoriev I.V."/>
            <person name="Henrissat B."/>
            <person name="Lindahl B."/>
            <person name="Martin F."/>
        </authorList>
    </citation>
    <scope>NUCLEOTIDE SEQUENCE</scope>
    <source>
        <strain evidence="2">JB14</strain>
    </source>
</reference>